<feature type="domain" description="YetF-like N-terminal transmembrane" evidence="9">
    <location>
        <begin position="7"/>
        <end position="76"/>
    </location>
</feature>
<evidence type="ECO:0000256" key="2">
    <source>
        <dbReference type="ARBA" id="ARBA00006448"/>
    </source>
</evidence>
<evidence type="ECO:0000259" key="9">
    <source>
        <dbReference type="Pfam" id="PF20730"/>
    </source>
</evidence>
<dbReference type="InterPro" id="IPR023090">
    <property type="entry name" value="UPF0702_alpha/beta_dom_sf"/>
</dbReference>
<comment type="subcellular location">
    <subcellularLocation>
        <location evidence="1">Cell membrane</location>
        <topology evidence="1">Multi-pass membrane protein</topology>
    </subcellularLocation>
</comment>
<keyword evidence="6 7" id="KW-0472">Membrane</keyword>
<name>A0ABW3LTY9_9BACI</name>
<dbReference type="InterPro" id="IPR007353">
    <property type="entry name" value="DUF421"/>
</dbReference>
<comment type="caution">
    <text evidence="10">The sequence shown here is derived from an EMBL/GenBank/DDBJ whole genome shotgun (WGS) entry which is preliminary data.</text>
</comment>
<evidence type="ECO:0000259" key="8">
    <source>
        <dbReference type="Pfam" id="PF04239"/>
    </source>
</evidence>
<dbReference type="Pfam" id="PF20730">
    <property type="entry name" value="YetF_N"/>
    <property type="match status" value="1"/>
</dbReference>
<feature type="transmembrane region" description="Helical" evidence="7">
    <location>
        <begin position="59"/>
        <end position="77"/>
    </location>
</feature>
<feature type="domain" description="YetF C-terminal" evidence="8">
    <location>
        <begin position="82"/>
        <end position="214"/>
    </location>
</feature>
<evidence type="ECO:0000256" key="4">
    <source>
        <dbReference type="ARBA" id="ARBA00022692"/>
    </source>
</evidence>
<feature type="transmembrane region" description="Helical" evidence="7">
    <location>
        <begin position="33"/>
        <end position="53"/>
    </location>
</feature>
<evidence type="ECO:0000313" key="10">
    <source>
        <dbReference type="EMBL" id="MFD1040360.1"/>
    </source>
</evidence>
<comment type="similarity">
    <text evidence="2">Belongs to the UPF0702 family.</text>
</comment>
<evidence type="ECO:0000313" key="11">
    <source>
        <dbReference type="Proteomes" id="UP001597040"/>
    </source>
</evidence>
<dbReference type="Gene3D" id="3.30.240.20">
    <property type="entry name" value="bsu07140 like domains"/>
    <property type="match status" value="2"/>
</dbReference>
<keyword evidence="5 7" id="KW-1133">Transmembrane helix</keyword>
<proteinExistence type="inferred from homology"/>
<evidence type="ECO:0000256" key="7">
    <source>
        <dbReference type="SAM" id="Phobius"/>
    </source>
</evidence>
<keyword evidence="4 7" id="KW-0812">Transmembrane</keyword>
<dbReference type="PANTHER" id="PTHR34582">
    <property type="entry name" value="UPF0702 TRANSMEMBRANE PROTEIN YCAP"/>
    <property type="match status" value="1"/>
</dbReference>
<protein>
    <submittedName>
        <fullName evidence="10">DUF421 domain-containing protein</fullName>
    </submittedName>
</protein>
<evidence type="ECO:0000256" key="3">
    <source>
        <dbReference type="ARBA" id="ARBA00022475"/>
    </source>
</evidence>
<dbReference type="InterPro" id="IPR048454">
    <property type="entry name" value="YetF_N"/>
</dbReference>
<accession>A0ABW3LTY9</accession>
<evidence type="ECO:0000256" key="1">
    <source>
        <dbReference type="ARBA" id="ARBA00004651"/>
    </source>
</evidence>
<evidence type="ECO:0000256" key="6">
    <source>
        <dbReference type="ARBA" id="ARBA00023136"/>
    </source>
</evidence>
<dbReference type="RefSeq" id="WP_390364369.1">
    <property type="nucleotide sequence ID" value="NZ_JBHTKJ010000067.1"/>
</dbReference>
<sequence>MNDLEFVLIRGIIAFTLMLTLARLMGKRQITQITYFDYIVGITIGSIAAELTFSPHVRMSNFVLGMIIWAGIPIILSKIEMKSFRFRTLLEGKSVTVIRDGNILEKNLKKEDLTIDELMVLLRQKDVFKVSDIQSAVIEKNGDISILKKKELQPLTPVDVGMVVEKEHLPFIVIIDGNVLEKSLSDGGYTKTWLLGELQKQGAEEFSDVFMAQIDSMGNVYVDLYNDKQKIPQVKEKLLAAATIKQLQSSLVNFSLQTQNKEAKEMYNSYAKQMDKLMGEMAVYLKE</sequence>
<feature type="transmembrane region" description="Helical" evidence="7">
    <location>
        <begin position="6"/>
        <end position="26"/>
    </location>
</feature>
<organism evidence="10 11">
    <name type="scientific">Virgibacillus byunsanensis</name>
    <dbReference type="NCBI Taxonomy" id="570945"/>
    <lineage>
        <taxon>Bacteria</taxon>
        <taxon>Bacillati</taxon>
        <taxon>Bacillota</taxon>
        <taxon>Bacilli</taxon>
        <taxon>Bacillales</taxon>
        <taxon>Bacillaceae</taxon>
        <taxon>Virgibacillus</taxon>
    </lineage>
</organism>
<keyword evidence="11" id="KW-1185">Reference proteome</keyword>
<dbReference type="PANTHER" id="PTHR34582:SF7">
    <property type="entry name" value="UPF0702 TRANSMEMBRANE PROTEIN YDFS"/>
    <property type="match status" value="1"/>
</dbReference>
<evidence type="ECO:0000256" key="5">
    <source>
        <dbReference type="ARBA" id="ARBA00022989"/>
    </source>
</evidence>
<dbReference type="Pfam" id="PF04239">
    <property type="entry name" value="DUF421"/>
    <property type="match status" value="1"/>
</dbReference>
<dbReference type="InterPro" id="IPR012452">
    <property type="entry name" value="DUF1657"/>
</dbReference>
<gene>
    <name evidence="10" type="ORF">ACFQ3N_18450</name>
</gene>
<reference evidence="11" key="1">
    <citation type="journal article" date="2019" name="Int. J. Syst. Evol. Microbiol.">
        <title>The Global Catalogue of Microorganisms (GCM) 10K type strain sequencing project: providing services to taxonomists for standard genome sequencing and annotation.</title>
        <authorList>
            <consortium name="The Broad Institute Genomics Platform"/>
            <consortium name="The Broad Institute Genome Sequencing Center for Infectious Disease"/>
            <person name="Wu L."/>
            <person name="Ma J."/>
        </authorList>
    </citation>
    <scope>NUCLEOTIDE SEQUENCE [LARGE SCALE GENOMIC DNA]</scope>
    <source>
        <strain evidence="11">CCUG 56754</strain>
    </source>
</reference>
<dbReference type="Proteomes" id="UP001597040">
    <property type="component" value="Unassembled WGS sequence"/>
</dbReference>
<keyword evidence="3" id="KW-1003">Cell membrane</keyword>
<dbReference type="EMBL" id="JBHTKJ010000067">
    <property type="protein sequence ID" value="MFD1040360.1"/>
    <property type="molecule type" value="Genomic_DNA"/>
</dbReference>
<dbReference type="Pfam" id="PF07870">
    <property type="entry name" value="DUF1657"/>
    <property type="match status" value="1"/>
</dbReference>